<dbReference type="PANTHER" id="PTHR24276">
    <property type="entry name" value="POLYSERASE-RELATED"/>
    <property type="match status" value="1"/>
</dbReference>
<evidence type="ECO:0000256" key="1">
    <source>
        <dbReference type="ARBA" id="ARBA00007664"/>
    </source>
</evidence>
<dbReference type="PROSITE" id="PS00134">
    <property type="entry name" value="TRYPSIN_HIS"/>
    <property type="match status" value="1"/>
</dbReference>
<keyword evidence="3" id="KW-0378">Hydrolase</keyword>
<dbReference type="Pfam" id="PF00089">
    <property type="entry name" value="Trypsin"/>
    <property type="match status" value="1"/>
</dbReference>
<dbReference type="OrthoDB" id="10061449at2759"/>
<dbReference type="SMART" id="SM00020">
    <property type="entry name" value="Tryp_SPc"/>
    <property type="match status" value="1"/>
</dbReference>
<evidence type="ECO:0000256" key="5">
    <source>
        <dbReference type="ARBA" id="ARBA00023157"/>
    </source>
</evidence>
<keyword evidence="2" id="KW-0645">Protease</keyword>
<evidence type="ECO:0000256" key="2">
    <source>
        <dbReference type="ARBA" id="ARBA00022670"/>
    </source>
</evidence>
<dbReference type="GO" id="GO:0006508">
    <property type="term" value="P:proteolysis"/>
    <property type="evidence" value="ECO:0007669"/>
    <property type="project" value="UniProtKB-KW"/>
</dbReference>
<organism evidence="7 8">
    <name type="scientific">Spodoptera litura</name>
    <name type="common">Asian cotton leafworm</name>
    <dbReference type="NCBI Taxonomy" id="69820"/>
    <lineage>
        <taxon>Eukaryota</taxon>
        <taxon>Metazoa</taxon>
        <taxon>Ecdysozoa</taxon>
        <taxon>Arthropoda</taxon>
        <taxon>Hexapoda</taxon>
        <taxon>Insecta</taxon>
        <taxon>Pterygota</taxon>
        <taxon>Neoptera</taxon>
        <taxon>Endopterygota</taxon>
        <taxon>Lepidoptera</taxon>
        <taxon>Glossata</taxon>
        <taxon>Ditrysia</taxon>
        <taxon>Noctuoidea</taxon>
        <taxon>Noctuidae</taxon>
        <taxon>Amphipyrinae</taxon>
        <taxon>Spodoptera</taxon>
    </lineage>
</organism>
<evidence type="ECO:0000313" key="8">
    <source>
        <dbReference type="RefSeq" id="XP_022833916.1"/>
    </source>
</evidence>
<dbReference type="KEGG" id="sliu:111361756"/>
<dbReference type="SUPFAM" id="SSF50494">
    <property type="entry name" value="Trypsin-like serine proteases"/>
    <property type="match status" value="1"/>
</dbReference>
<proteinExistence type="inferred from homology"/>
<dbReference type="GeneID" id="111361756"/>
<dbReference type="InterPro" id="IPR018114">
    <property type="entry name" value="TRYPSIN_HIS"/>
</dbReference>
<feature type="domain" description="Peptidase S1" evidence="6">
    <location>
        <begin position="17"/>
        <end position="253"/>
    </location>
</feature>
<dbReference type="InterPro" id="IPR001314">
    <property type="entry name" value="Peptidase_S1A"/>
</dbReference>
<dbReference type="InterPro" id="IPR009003">
    <property type="entry name" value="Peptidase_S1_PA"/>
</dbReference>
<dbReference type="PRINTS" id="PR00722">
    <property type="entry name" value="CHYMOTRYPSIN"/>
</dbReference>
<dbReference type="PROSITE" id="PS50240">
    <property type="entry name" value="TRYPSIN_DOM"/>
    <property type="match status" value="1"/>
</dbReference>
<dbReference type="PANTHER" id="PTHR24276:SF98">
    <property type="entry name" value="FI18310P1-RELATED"/>
    <property type="match status" value="1"/>
</dbReference>
<evidence type="ECO:0000313" key="7">
    <source>
        <dbReference type="Proteomes" id="UP000301870"/>
    </source>
</evidence>
<dbReference type="Proteomes" id="UP000301870">
    <property type="component" value="Unplaced"/>
</dbReference>
<keyword evidence="7" id="KW-1185">Reference proteome</keyword>
<name>A0A9J7IYE9_SPOLT</name>
<reference evidence="8" key="1">
    <citation type="submission" date="2025-08" db="UniProtKB">
        <authorList>
            <consortium name="RefSeq"/>
        </authorList>
    </citation>
    <scope>IDENTIFICATION</scope>
    <source>
        <strain evidence="8">Ishihara</strain>
        <tissue evidence="8">Whole body</tissue>
    </source>
</reference>
<accession>A0A9J7IYE9</accession>
<dbReference type="GO" id="GO:0004252">
    <property type="term" value="F:serine-type endopeptidase activity"/>
    <property type="evidence" value="ECO:0007669"/>
    <property type="project" value="InterPro"/>
</dbReference>
<dbReference type="RefSeq" id="XP_022833916.1">
    <property type="nucleotide sequence ID" value="XM_022978148.1"/>
</dbReference>
<dbReference type="InterPro" id="IPR001254">
    <property type="entry name" value="Trypsin_dom"/>
</dbReference>
<comment type="similarity">
    <text evidence="1">Belongs to the peptidase S1 family.</text>
</comment>
<dbReference type="InterPro" id="IPR043504">
    <property type="entry name" value="Peptidase_S1_PA_chymotrypsin"/>
</dbReference>
<protein>
    <submittedName>
        <fullName evidence="8">Granzyme D-like</fullName>
    </submittedName>
</protein>
<dbReference type="AlphaFoldDB" id="A0A9J7IYE9"/>
<evidence type="ECO:0000259" key="6">
    <source>
        <dbReference type="PROSITE" id="PS50240"/>
    </source>
</evidence>
<keyword evidence="5" id="KW-1015">Disulfide bond</keyword>
<gene>
    <name evidence="8" type="primary">LOC111361756</name>
</gene>
<dbReference type="InterPro" id="IPR050430">
    <property type="entry name" value="Peptidase_S1"/>
</dbReference>
<evidence type="ECO:0000256" key="3">
    <source>
        <dbReference type="ARBA" id="ARBA00022801"/>
    </source>
</evidence>
<dbReference type="Gene3D" id="2.40.10.10">
    <property type="entry name" value="Trypsin-like serine proteases"/>
    <property type="match status" value="1"/>
</dbReference>
<sequence>MLGTVRMSGPDGISLRVIHGNSVKEDEFPYVVVLIAKNVWSLSRICTGSMLTADWGLSAGHCKPIITTEYTSIYAWYGNFTQWPFHSNKCIPVVEWKVHPAYRLLNTDDHPDLLVDNDISLFRIEASLKLTRYARLSAVDRGSLLGLPVIYIGGGSTKGKNYYEPMERPLKKGEGAIISCSVDIRMKSRHVVCINPKCDLKIQYPWYGDSGGPLIHGEQIIGVCSYVVDVGDVHQSVFVSTSPFIDWISFVIHSKT</sequence>
<evidence type="ECO:0000256" key="4">
    <source>
        <dbReference type="ARBA" id="ARBA00022825"/>
    </source>
</evidence>
<keyword evidence="4" id="KW-0720">Serine protease</keyword>